<dbReference type="InterPro" id="IPR032466">
    <property type="entry name" value="Metal_Hydrolase"/>
</dbReference>
<keyword evidence="1" id="KW-0336">GPI-anchor</keyword>
<dbReference type="OMA" id="LPHEEHI"/>
<comment type="subunit">
    <text evidence="1">Homodimer; disulfide-linked.</text>
</comment>
<dbReference type="Pfam" id="PF01244">
    <property type="entry name" value="Peptidase_M19"/>
    <property type="match status" value="2"/>
</dbReference>
<dbReference type="Proteomes" id="UP000318571">
    <property type="component" value="Chromosome 8"/>
</dbReference>
<sequence length="351" mass="39631">MPFHAVIMMVHSLCFSSSHNDLPWNIRKFIHNKIHTVNFTYDLRNISPWSRSAWSHTDLNRLKQGRVGAQLWVAYAPCGSQHRDAVQVTLEQIDLIKRMINQYPNHLAFVNDSTTQFFLTLGTPFSVFRADCSDVDKPDVEPTHNGLSTFGKTVIKEMNRLGMIIDLSHSSRQTAMDAIETSEAPVIFSHSSAFALCNSTRNVQDDLLKLLAKKKGMVMVNFFSYYLTCSNKSTIHDVVGHLNHIKEVAGPDAVGIGASYDGINSLPEGLEDVSKYPELFSMLLASGMWTLEELKKLAGLNFIRVFQEVEKVSMRLRSESLPHEEHIRPEDIKDFISCRSVAKRDANNTLC</sequence>
<keyword evidence="1" id="KW-0479">Metal-binding</keyword>
<accession>A0A553N9A5</accession>
<dbReference type="STRING" id="6832.A0A553N9A5"/>
<protein>
    <recommendedName>
        <fullName evidence="1">Dipeptidase</fullName>
        <ecNumber evidence="1">3.4.13.19</ecNumber>
    </recommendedName>
</protein>
<reference evidence="2 3" key="1">
    <citation type="journal article" date="2018" name="Nat. Ecol. Evol.">
        <title>Genomic signatures of mitonuclear coevolution across populations of Tigriopus californicus.</title>
        <authorList>
            <person name="Barreto F.S."/>
            <person name="Watson E.T."/>
            <person name="Lima T.G."/>
            <person name="Willett C.S."/>
            <person name="Edmands S."/>
            <person name="Li W."/>
            <person name="Burton R.S."/>
        </authorList>
    </citation>
    <scope>NUCLEOTIDE SEQUENCE [LARGE SCALE GENOMIC DNA]</scope>
    <source>
        <strain evidence="2 3">San Diego</strain>
    </source>
</reference>
<comment type="catalytic activity">
    <reaction evidence="1">
        <text>an L-aminoacyl-L-amino acid + H2O = 2 an L-alpha-amino acid</text>
        <dbReference type="Rhea" id="RHEA:48940"/>
        <dbReference type="ChEBI" id="CHEBI:15377"/>
        <dbReference type="ChEBI" id="CHEBI:59869"/>
        <dbReference type="ChEBI" id="CHEBI:77460"/>
        <dbReference type="EC" id="3.4.13.19"/>
    </reaction>
</comment>
<comment type="subcellular location">
    <subcellularLocation>
        <location evidence="1">Membrane</location>
        <topology evidence="1">Lipid-anchor</topology>
        <topology evidence="1">GPI-anchor</topology>
    </subcellularLocation>
</comment>
<keyword evidence="1" id="KW-0449">Lipoprotein</keyword>
<proteinExistence type="inferred from homology"/>
<dbReference type="GO" id="GO:0098552">
    <property type="term" value="C:side of membrane"/>
    <property type="evidence" value="ECO:0007669"/>
    <property type="project" value="UniProtKB-KW"/>
</dbReference>
<dbReference type="AlphaFoldDB" id="A0A553N9A5"/>
<comment type="cofactor">
    <cofactor evidence="1">
        <name>Zn(2+)</name>
        <dbReference type="ChEBI" id="CHEBI:29105"/>
    </cofactor>
</comment>
<keyword evidence="1" id="KW-0862">Zinc</keyword>
<keyword evidence="1" id="KW-0224">Dipeptidase</keyword>
<organism evidence="2 3">
    <name type="scientific">Tigriopus californicus</name>
    <name type="common">Marine copepod</name>
    <dbReference type="NCBI Taxonomy" id="6832"/>
    <lineage>
        <taxon>Eukaryota</taxon>
        <taxon>Metazoa</taxon>
        <taxon>Ecdysozoa</taxon>
        <taxon>Arthropoda</taxon>
        <taxon>Crustacea</taxon>
        <taxon>Multicrustacea</taxon>
        <taxon>Hexanauplia</taxon>
        <taxon>Copepoda</taxon>
        <taxon>Harpacticoida</taxon>
        <taxon>Harpacticidae</taxon>
        <taxon>Tigriopus</taxon>
    </lineage>
</organism>
<keyword evidence="1" id="KW-0645">Protease</keyword>
<dbReference type="PANTHER" id="PTHR10443:SF47">
    <property type="entry name" value="DIPEPTIDASE"/>
    <property type="match status" value="1"/>
</dbReference>
<keyword evidence="1" id="KW-0472">Membrane</keyword>
<name>A0A553N9A5_TIGCA</name>
<comment type="caution">
    <text evidence="2">The sequence shown here is derived from an EMBL/GenBank/DDBJ whole genome shotgun (WGS) entry which is preliminary data.</text>
</comment>
<dbReference type="PANTHER" id="PTHR10443">
    <property type="entry name" value="MICROSOMAL DIPEPTIDASE"/>
    <property type="match status" value="1"/>
</dbReference>
<evidence type="ECO:0000313" key="2">
    <source>
        <dbReference type="EMBL" id="TRY62028.1"/>
    </source>
</evidence>
<dbReference type="EC" id="3.4.13.19" evidence="1"/>
<comment type="similarity">
    <text evidence="1">Belongs to the metallo-dependent hydrolases superfamily. Peptidase M19 family.</text>
</comment>
<keyword evidence="1" id="KW-0482">Metalloprotease</keyword>
<dbReference type="EMBL" id="VCGU01000459">
    <property type="protein sequence ID" value="TRY62028.1"/>
    <property type="molecule type" value="Genomic_DNA"/>
</dbReference>
<dbReference type="PROSITE" id="PS51365">
    <property type="entry name" value="RENAL_DIPEPTIDASE_2"/>
    <property type="match status" value="1"/>
</dbReference>
<dbReference type="GO" id="GO:0070573">
    <property type="term" value="F:metallodipeptidase activity"/>
    <property type="evidence" value="ECO:0007669"/>
    <property type="project" value="InterPro"/>
</dbReference>
<keyword evidence="1" id="KW-1015">Disulfide bond</keyword>
<dbReference type="GO" id="GO:0006508">
    <property type="term" value="P:proteolysis"/>
    <property type="evidence" value="ECO:0007669"/>
    <property type="project" value="UniProtKB-KW"/>
</dbReference>
<evidence type="ECO:0000256" key="1">
    <source>
        <dbReference type="RuleBase" id="RU341113"/>
    </source>
</evidence>
<evidence type="ECO:0000313" key="3">
    <source>
        <dbReference type="Proteomes" id="UP000318571"/>
    </source>
</evidence>
<dbReference type="Gene3D" id="3.20.20.140">
    <property type="entry name" value="Metal-dependent hydrolases"/>
    <property type="match status" value="2"/>
</dbReference>
<dbReference type="SUPFAM" id="SSF51556">
    <property type="entry name" value="Metallo-dependent hydrolases"/>
    <property type="match status" value="1"/>
</dbReference>
<gene>
    <name evidence="2" type="ORF">TCAL_01500</name>
</gene>
<keyword evidence="3" id="KW-1185">Reference proteome</keyword>
<keyword evidence="1" id="KW-0378">Hydrolase</keyword>
<dbReference type="InterPro" id="IPR008257">
    <property type="entry name" value="Pept_M19"/>
</dbReference>
<keyword evidence="1" id="KW-0325">Glycoprotein</keyword>
<dbReference type="GO" id="GO:0046872">
    <property type="term" value="F:metal ion binding"/>
    <property type="evidence" value="ECO:0007669"/>
    <property type="project" value="UniProtKB-UniRule"/>
</dbReference>